<dbReference type="Gene3D" id="3.40.50.720">
    <property type="entry name" value="NAD(P)-binding Rossmann-like Domain"/>
    <property type="match status" value="2"/>
</dbReference>
<dbReference type="GO" id="GO:0005829">
    <property type="term" value="C:cytosol"/>
    <property type="evidence" value="ECO:0007669"/>
    <property type="project" value="TreeGrafter"/>
</dbReference>
<proteinExistence type="inferred from homology"/>
<dbReference type="FunFam" id="3.40.50.720:FF:000203">
    <property type="entry name" value="D-3-phosphoglycerate dehydrogenase (SerA)"/>
    <property type="match status" value="1"/>
</dbReference>
<dbReference type="InterPro" id="IPR006140">
    <property type="entry name" value="D-isomer_DH_NAD-bd"/>
</dbReference>
<keyword evidence="2 4" id="KW-0560">Oxidoreductase</keyword>
<dbReference type="PROSITE" id="PS00671">
    <property type="entry name" value="D_2_HYDROXYACID_DH_3"/>
    <property type="match status" value="1"/>
</dbReference>
<evidence type="ECO:0000256" key="1">
    <source>
        <dbReference type="ARBA" id="ARBA00005854"/>
    </source>
</evidence>
<dbReference type="GO" id="GO:0016618">
    <property type="term" value="F:hydroxypyruvate reductase [NAD(P)H] activity"/>
    <property type="evidence" value="ECO:0007669"/>
    <property type="project" value="TreeGrafter"/>
</dbReference>
<dbReference type="EMBL" id="JBBCAQ010000022">
    <property type="protein sequence ID" value="KAK7590325.1"/>
    <property type="molecule type" value="Genomic_DNA"/>
</dbReference>
<comment type="similarity">
    <text evidence="1 4">Belongs to the D-isomer specific 2-hydroxyacid dehydrogenase family.</text>
</comment>
<reference evidence="7 8" key="1">
    <citation type="submission" date="2024-03" db="EMBL/GenBank/DDBJ databases">
        <title>Adaptation during the transition from Ophiocordyceps entomopathogen to insect associate is accompanied by gene loss and intensified selection.</title>
        <authorList>
            <person name="Ward C.M."/>
            <person name="Onetto C.A."/>
            <person name="Borneman A.R."/>
        </authorList>
    </citation>
    <scope>NUCLEOTIDE SEQUENCE [LARGE SCALE GENOMIC DNA]</scope>
    <source>
        <strain evidence="7">AWRI1</strain>
        <tissue evidence="7">Single Adult Female</tissue>
    </source>
</reference>
<dbReference type="GO" id="GO:0051287">
    <property type="term" value="F:NAD binding"/>
    <property type="evidence" value="ECO:0007669"/>
    <property type="project" value="InterPro"/>
</dbReference>
<dbReference type="Pfam" id="PF02826">
    <property type="entry name" value="2-Hacid_dh_C"/>
    <property type="match status" value="1"/>
</dbReference>
<name>A0AAN9Y4V8_9HEMI</name>
<keyword evidence="8" id="KW-1185">Reference proteome</keyword>
<dbReference type="GO" id="GO:0030267">
    <property type="term" value="F:glyoxylate reductase (NADPH) activity"/>
    <property type="evidence" value="ECO:0007669"/>
    <property type="project" value="TreeGrafter"/>
</dbReference>
<gene>
    <name evidence="7" type="ORF">V9T40_001938</name>
</gene>
<dbReference type="SUPFAM" id="SSF52283">
    <property type="entry name" value="Formate/glycerate dehydrogenase catalytic domain-like"/>
    <property type="match status" value="1"/>
</dbReference>
<organism evidence="7 8">
    <name type="scientific">Parthenolecanium corni</name>
    <dbReference type="NCBI Taxonomy" id="536013"/>
    <lineage>
        <taxon>Eukaryota</taxon>
        <taxon>Metazoa</taxon>
        <taxon>Ecdysozoa</taxon>
        <taxon>Arthropoda</taxon>
        <taxon>Hexapoda</taxon>
        <taxon>Insecta</taxon>
        <taxon>Pterygota</taxon>
        <taxon>Neoptera</taxon>
        <taxon>Paraneoptera</taxon>
        <taxon>Hemiptera</taxon>
        <taxon>Sternorrhyncha</taxon>
        <taxon>Coccoidea</taxon>
        <taxon>Coccidae</taxon>
        <taxon>Parthenolecanium</taxon>
    </lineage>
</organism>
<dbReference type="Proteomes" id="UP001367676">
    <property type="component" value="Unassembled WGS sequence"/>
</dbReference>
<evidence type="ECO:0000313" key="8">
    <source>
        <dbReference type="Proteomes" id="UP001367676"/>
    </source>
</evidence>
<dbReference type="PANTHER" id="PTHR10996:SF283">
    <property type="entry name" value="GLYOXYLATE_HYDROXYPYRUVATE REDUCTASE B"/>
    <property type="match status" value="1"/>
</dbReference>
<dbReference type="InterPro" id="IPR006139">
    <property type="entry name" value="D-isomer_2_OHA_DH_cat_dom"/>
</dbReference>
<evidence type="ECO:0008006" key="9">
    <source>
        <dbReference type="Google" id="ProtNLM"/>
    </source>
</evidence>
<evidence type="ECO:0000259" key="6">
    <source>
        <dbReference type="Pfam" id="PF02826"/>
    </source>
</evidence>
<dbReference type="InterPro" id="IPR029753">
    <property type="entry name" value="D-isomer_DH_CS"/>
</dbReference>
<sequence length="327" mass="36440">MGKPTLFVTLEHGHHLKSSSNKLDEKFDVHYWPHSRCLSHEEMRANVKGVFGIICTPSNIIDSEIIDAAGENLRVIVTTSVGYDHLDVKTLKAKGIRIGYLNSPAEMTVTVAEHAIGLLFATARRIANDHLALRKNVDFWNERLANNQRYTIWNSAIGIIGCGKIGTAIMKRLLAFSPKKCFYSSREPKSEADAMGAEWRSVDDVCKNSDYIIVTAQLSEETHHLINRARIDSMKPSAILINVARGGIVEEEALVEALQNKKIARAGLDVLEKEPIEPNNTLLSLDNVVVTPHAAFSSSVVWDRILDLTMENILAVYENREMPSELL</sequence>
<dbReference type="PANTHER" id="PTHR10996">
    <property type="entry name" value="2-HYDROXYACID DEHYDROGENASE-RELATED"/>
    <property type="match status" value="1"/>
</dbReference>
<keyword evidence="3" id="KW-0520">NAD</keyword>
<evidence type="ECO:0000259" key="5">
    <source>
        <dbReference type="Pfam" id="PF00389"/>
    </source>
</evidence>
<protein>
    <recommendedName>
        <fullName evidence="9">Glycerate dehydrogenase</fullName>
    </recommendedName>
</protein>
<evidence type="ECO:0000313" key="7">
    <source>
        <dbReference type="EMBL" id="KAK7590325.1"/>
    </source>
</evidence>
<evidence type="ECO:0000256" key="2">
    <source>
        <dbReference type="ARBA" id="ARBA00023002"/>
    </source>
</evidence>
<dbReference type="AlphaFoldDB" id="A0AAN9Y4V8"/>
<dbReference type="Pfam" id="PF00389">
    <property type="entry name" value="2-Hacid_dh"/>
    <property type="match status" value="1"/>
</dbReference>
<feature type="domain" description="D-isomer specific 2-hydroxyacid dehydrogenase catalytic" evidence="5">
    <location>
        <begin position="25"/>
        <end position="325"/>
    </location>
</feature>
<dbReference type="InterPro" id="IPR050223">
    <property type="entry name" value="D-isomer_2-hydroxyacid_DH"/>
</dbReference>
<dbReference type="SUPFAM" id="SSF51735">
    <property type="entry name" value="NAD(P)-binding Rossmann-fold domains"/>
    <property type="match status" value="1"/>
</dbReference>
<accession>A0AAN9Y4V8</accession>
<dbReference type="InterPro" id="IPR036291">
    <property type="entry name" value="NAD(P)-bd_dom_sf"/>
</dbReference>
<feature type="domain" description="D-isomer specific 2-hydroxyacid dehydrogenase NAD-binding" evidence="6">
    <location>
        <begin position="116"/>
        <end position="295"/>
    </location>
</feature>
<comment type="caution">
    <text evidence="7">The sequence shown here is derived from an EMBL/GenBank/DDBJ whole genome shotgun (WGS) entry which is preliminary data.</text>
</comment>
<evidence type="ECO:0000256" key="3">
    <source>
        <dbReference type="ARBA" id="ARBA00023027"/>
    </source>
</evidence>
<evidence type="ECO:0000256" key="4">
    <source>
        <dbReference type="RuleBase" id="RU003719"/>
    </source>
</evidence>